<reference evidence="2" key="1">
    <citation type="submission" date="2016-02" db="EMBL/GenBank/DDBJ databases">
        <authorList>
            <person name="Wen L."/>
            <person name="He K."/>
            <person name="Yang H."/>
        </authorList>
    </citation>
    <scope>NUCLEOTIDE SEQUENCE [LARGE SCALE GENOMIC DNA]</scope>
    <source>
        <strain evidence="2">JCM 15929</strain>
    </source>
</reference>
<protein>
    <submittedName>
        <fullName evidence="1">Uncharacterized protein</fullName>
    </submittedName>
</protein>
<dbReference type="EMBL" id="LSRF01000057">
    <property type="protein sequence ID" value="KXP05224.1"/>
    <property type="molecule type" value="Genomic_DNA"/>
</dbReference>
<organism evidence="1 2">
    <name type="scientific">Tsukamurella pseudospumae</name>
    <dbReference type="NCBI Taxonomy" id="239498"/>
    <lineage>
        <taxon>Bacteria</taxon>
        <taxon>Bacillati</taxon>
        <taxon>Actinomycetota</taxon>
        <taxon>Actinomycetes</taxon>
        <taxon>Mycobacteriales</taxon>
        <taxon>Tsukamurellaceae</taxon>
        <taxon>Tsukamurella</taxon>
    </lineage>
</organism>
<gene>
    <name evidence="1" type="ORF">AXK60_13845</name>
</gene>
<dbReference type="Proteomes" id="UP000070258">
    <property type="component" value="Unassembled WGS sequence"/>
</dbReference>
<dbReference type="AlphaFoldDB" id="A0A138A472"/>
<accession>A0A138A472</accession>
<comment type="caution">
    <text evidence="1">The sequence shown here is derived from an EMBL/GenBank/DDBJ whole genome shotgun (WGS) entry which is preliminary data.</text>
</comment>
<name>A0A138A472_9ACTN</name>
<proteinExistence type="predicted"/>
<evidence type="ECO:0000313" key="1">
    <source>
        <dbReference type="EMBL" id="KXP05224.1"/>
    </source>
</evidence>
<evidence type="ECO:0000313" key="2">
    <source>
        <dbReference type="Proteomes" id="UP000070258"/>
    </source>
</evidence>
<sequence>MLVLASVRESQSVSKELSNREGAVHYYSGYVNYGDVAGWMSPDDPFSEAVVVIEVKAYAALNRRSDDRFQLDHYAQAAPKARKVYLASDHGMAELDKRTPEITSSWERVPFAEFANFLDSVIGRELTAEEMGAVKVGKLLARCEN</sequence>